<reference evidence="2" key="1">
    <citation type="journal article" date="2020" name="Microb. Ecol.">
        <title>The Under-explored Extracellular Proteome of Aero-Terrestrial Microalgae Provides Clues on Different Mechanisms of Desiccation Tolerance in Non-Model Organisms.</title>
        <authorList>
            <person name="Gonzalez-Hourcade M."/>
            <person name="Del Campo E.M."/>
            <person name="Casano L.M."/>
        </authorList>
    </citation>
    <scope>NUCLEOTIDE SEQUENCE</scope>
    <source>
        <strain evidence="2">SAG 216-12</strain>
    </source>
</reference>
<evidence type="ECO:0000256" key="1">
    <source>
        <dbReference type="SAM" id="SignalP"/>
    </source>
</evidence>
<feature type="signal peptide" evidence="1">
    <location>
        <begin position="1"/>
        <end position="25"/>
    </location>
</feature>
<sequence>MTATRYAVSAVLACLVLAAVRPAEADCISSGLSIRNTCSAFISSVKSQTNAINTLDCGSIRNNINSGQYGTPSAACCADANAFFGANCLNQRFIYNTATSPSYGFTDDSLNAAATVTAISCGNGGSRSRC</sequence>
<dbReference type="EMBL" id="MT438924">
    <property type="protein sequence ID" value="QOL01171.1"/>
    <property type="molecule type" value="mRNA"/>
</dbReference>
<feature type="chain" id="PRO_5029485078" evidence="1">
    <location>
        <begin position="26"/>
        <end position="130"/>
    </location>
</feature>
<name>A0A7L9QE98_9CHLO</name>
<accession>A0A7L9QE98</accession>
<proteinExistence type="evidence at transcript level"/>
<organism evidence="2">
    <name type="scientific">Pseudococcomyxa simplex</name>
    <dbReference type="NCBI Taxonomy" id="464287"/>
    <lineage>
        <taxon>Eukaryota</taxon>
        <taxon>Viridiplantae</taxon>
        <taxon>Chlorophyta</taxon>
        <taxon>core chlorophytes</taxon>
        <taxon>Trebouxiophyceae</taxon>
        <taxon>Chlorellales</taxon>
        <taxon>Oocystaceae</taxon>
        <taxon>Pseudococcomyxa</taxon>
    </lineage>
</organism>
<dbReference type="AlphaFoldDB" id="A0A7L9QE98"/>
<protein>
    <submittedName>
        <fullName evidence="2">Putative extracellular protein CSOL_089b</fullName>
    </submittedName>
</protein>
<evidence type="ECO:0000313" key="2">
    <source>
        <dbReference type="EMBL" id="QOL01171.1"/>
    </source>
</evidence>
<keyword evidence="1" id="KW-0732">Signal</keyword>